<dbReference type="Pfam" id="PF03939">
    <property type="entry name" value="Ribosomal_L23eN"/>
    <property type="match status" value="1"/>
</dbReference>
<reference evidence="3 4" key="1">
    <citation type="journal article" date="2021" name="BMC Genomics">
        <title>Datura genome reveals duplications of psychoactive alkaloid biosynthetic genes and high mutation rate following tissue culture.</title>
        <authorList>
            <person name="Rajewski A."/>
            <person name="Carter-House D."/>
            <person name="Stajich J."/>
            <person name="Litt A."/>
        </authorList>
    </citation>
    <scope>NUCLEOTIDE SEQUENCE [LARGE SCALE GENOMIC DNA]</scope>
    <source>
        <strain evidence="3">AR-01</strain>
    </source>
</reference>
<dbReference type="GO" id="GO:0005840">
    <property type="term" value="C:ribosome"/>
    <property type="evidence" value="ECO:0007669"/>
    <property type="project" value="UniProtKB-KW"/>
</dbReference>
<comment type="caution">
    <text evidence="3">The sequence shown here is derived from an EMBL/GenBank/DDBJ whole genome shotgun (WGS) entry which is preliminary data.</text>
</comment>
<dbReference type="PROSITE" id="PS00050">
    <property type="entry name" value="RIBOSOMAL_L23"/>
    <property type="match status" value="1"/>
</dbReference>
<dbReference type="Proteomes" id="UP000823775">
    <property type="component" value="Unassembled WGS sequence"/>
</dbReference>
<feature type="region of interest" description="Disordered" evidence="1">
    <location>
        <begin position="35"/>
        <end position="78"/>
    </location>
</feature>
<organism evidence="3 4">
    <name type="scientific">Datura stramonium</name>
    <name type="common">Jimsonweed</name>
    <name type="synonym">Common thornapple</name>
    <dbReference type="NCBI Taxonomy" id="4076"/>
    <lineage>
        <taxon>Eukaryota</taxon>
        <taxon>Viridiplantae</taxon>
        <taxon>Streptophyta</taxon>
        <taxon>Embryophyta</taxon>
        <taxon>Tracheophyta</taxon>
        <taxon>Spermatophyta</taxon>
        <taxon>Magnoliopsida</taxon>
        <taxon>eudicotyledons</taxon>
        <taxon>Gunneridae</taxon>
        <taxon>Pentapetalae</taxon>
        <taxon>asterids</taxon>
        <taxon>lamiids</taxon>
        <taxon>Solanales</taxon>
        <taxon>Solanaceae</taxon>
        <taxon>Solanoideae</taxon>
        <taxon>Datureae</taxon>
        <taxon>Datura</taxon>
    </lineage>
</organism>
<feature type="domain" description="Large ribosomal subunit protein uL23 N-terminal" evidence="2">
    <location>
        <begin position="31"/>
        <end position="72"/>
    </location>
</feature>
<gene>
    <name evidence="3" type="primary">RPL23A_1</name>
    <name evidence="3" type="ORF">HAX54_002846</name>
</gene>
<proteinExistence type="predicted"/>
<keyword evidence="4" id="KW-1185">Reference proteome</keyword>
<dbReference type="InterPro" id="IPR005633">
    <property type="entry name" value="Ribosomal_uL23_N"/>
</dbReference>
<keyword evidence="3" id="KW-0689">Ribosomal protein</keyword>
<accession>A0ABS8T560</accession>
<dbReference type="PANTHER" id="PTHR11620">
    <property type="entry name" value="60S RIBOSOMAL PROTEIN L23A"/>
    <property type="match status" value="1"/>
</dbReference>
<name>A0ABS8T560_DATST</name>
<dbReference type="InterPro" id="IPR013025">
    <property type="entry name" value="Ribosomal_uL23-like"/>
</dbReference>
<feature type="compositionally biased region" description="Basic and acidic residues" evidence="1">
    <location>
        <begin position="42"/>
        <end position="56"/>
    </location>
</feature>
<evidence type="ECO:0000313" key="3">
    <source>
        <dbReference type="EMBL" id="MCD7466283.1"/>
    </source>
</evidence>
<sequence length="99" mass="11349">MFTILCAVKWVSELYLTKWLQLKLIRPKTDPKAQAVKAAKAVKSDQPSRRSKDKTKVTFHRPRTLKKDRNPKPDGTKKAYVRLTPDYDALDVANKIGII</sequence>
<protein>
    <submittedName>
        <fullName evidence="3">60S ribosomal protein L23A</fullName>
    </submittedName>
</protein>
<feature type="compositionally biased region" description="Basic and acidic residues" evidence="1">
    <location>
        <begin position="65"/>
        <end position="77"/>
    </location>
</feature>
<evidence type="ECO:0000313" key="4">
    <source>
        <dbReference type="Proteomes" id="UP000823775"/>
    </source>
</evidence>
<dbReference type="InterPro" id="IPR012677">
    <property type="entry name" value="Nucleotide-bd_a/b_plait_sf"/>
</dbReference>
<dbReference type="Gene3D" id="3.30.70.330">
    <property type="match status" value="1"/>
</dbReference>
<evidence type="ECO:0000259" key="2">
    <source>
        <dbReference type="Pfam" id="PF03939"/>
    </source>
</evidence>
<evidence type="ECO:0000256" key="1">
    <source>
        <dbReference type="SAM" id="MobiDB-lite"/>
    </source>
</evidence>
<dbReference type="EMBL" id="JACEIK010001128">
    <property type="protein sequence ID" value="MCD7466283.1"/>
    <property type="molecule type" value="Genomic_DNA"/>
</dbReference>
<dbReference type="InterPro" id="IPR001014">
    <property type="entry name" value="Ribosomal_uL23_CS"/>
</dbReference>
<keyword evidence="3" id="KW-0687">Ribonucleoprotein</keyword>